<dbReference type="OrthoDB" id="9802805at2"/>
<organism evidence="8 9">
    <name type="scientific">Senegalia massiliensis</name>
    <dbReference type="NCBI Taxonomy" id="1720316"/>
    <lineage>
        <taxon>Bacteria</taxon>
        <taxon>Bacillati</taxon>
        <taxon>Bacillota</taxon>
        <taxon>Clostridia</taxon>
        <taxon>Eubacteriales</taxon>
        <taxon>Clostridiaceae</taxon>
        <taxon>Senegalia</taxon>
    </lineage>
</organism>
<comment type="caution">
    <text evidence="8">The sequence shown here is derived from an EMBL/GenBank/DDBJ whole genome shotgun (WGS) entry which is preliminary data.</text>
</comment>
<dbReference type="PROSITE" id="PS00893">
    <property type="entry name" value="NUDIX_BOX"/>
    <property type="match status" value="1"/>
</dbReference>
<evidence type="ECO:0000256" key="2">
    <source>
        <dbReference type="ARBA" id="ARBA00001946"/>
    </source>
</evidence>
<dbReference type="PANTHER" id="PTHR12992">
    <property type="entry name" value="NUDIX HYDROLASE"/>
    <property type="match status" value="1"/>
</dbReference>
<dbReference type="InterPro" id="IPR020084">
    <property type="entry name" value="NUDIX_hydrolase_CS"/>
</dbReference>
<evidence type="ECO:0000256" key="5">
    <source>
        <dbReference type="ARBA" id="ARBA00022842"/>
    </source>
</evidence>
<dbReference type="AlphaFoldDB" id="A0A845QWW0"/>
<dbReference type="PROSITE" id="PS51462">
    <property type="entry name" value="NUDIX"/>
    <property type="match status" value="1"/>
</dbReference>
<evidence type="ECO:0000256" key="6">
    <source>
        <dbReference type="ARBA" id="ARBA00023211"/>
    </source>
</evidence>
<protein>
    <submittedName>
        <fullName evidence="8">CoA pyrophosphatase</fullName>
    </submittedName>
</protein>
<dbReference type="InterPro" id="IPR015797">
    <property type="entry name" value="NUDIX_hydrolase-like_dom_sf"/>
</dbReference>
<keyword evidence="5" id="KW-0460">Magnesium</keyword>
<evidence type="ECO:0000313" key="9">
    <source>
        <dbReference type="Proteomes" id="UP000467132"/>
    </source>
</evidence>
<dbReference type="Proteomes" id="UP000467132">
    <property type="component" value="Unassembled WGS sequence"/>
</dbReference>
<proteinExistence type="predicted"/>
<name>A0A845QWW0_9CLOT</name>
<dbReference type="CDD" id="cd03426">
    <property type="entry name" value="NUDIX_CoAse_Nudt7"/>
    <property type="match status" value="1"/>
</dbReference>
<dbReference type="InterPro" id="IPR000086">
    <property type="entry name" value="NUDIX_hydrolase_dom"/>
</dbReference>
<evidence type="ECO:0000313" key="8">
    <source>
        <dbReference type="EMBL" id="NBI07417.1"/>
    </source>
</evidence>
<comment type="cofactor">
    <cofactor evidence="1">
        <name>Mn(2+)</name>
        <dbReference type="ChEBI" id="CHEBI:29035"/>
    </cofactor>
</comment>
<dbReference type="EMBL" id="QXXA01000012">
    <property type="protein sequence ID" value="NBI07417.1"/>
    <property type="molecule type" value="Genomic_DNA"/>
</dbReference>
<comment type="cofactor">
    <cofactor evidence="2">
        <name>Mg(2+)</name>
        <dbReference type="ChEBI" id="CHEBI:18420"/>
    </cofactor>
</comment>
<accession>A0A845QWW0</accession>
<feature type="domain" description="Nudix hydrolase" evidence="7">
    <location>
        <begin position="21"/>
        <end position="155"/>
    </location>
</feature>
<keyword evidence="6" id="KW-0464">Manganese</keyword>
<gene>
    <name evidence="8" type="ORF">D3Z33_11205</name>
</gene>
<sequence>MKLDQIINKVANRISKPLGIDRDFAILVPLIYVKDELHILYEVRSKKLNTQPGEISFPGGRVEKGETFKDAAIRETMEELNIKRKNINIINSIDYIIMPFNISLYPYVGIIEDINFEDINYSESEVESIFTVPLKFFLENEPERYNMGISPQIGDDFPYHLINNGKAYDWRTGIYPVFFYRYKDYVIWGMTARMTKNFVDIIKE</sequence>
<dbReference type="Pfam" id="PF00293">
    <property type="entry name" value="NUDIX"/>
    <property type="match status" value="1"/>
</dbReference>
<evidence type="ECO:0000259" key="7">
    <source>
        <dbReference type="PROSITE" id="PS51462"/>
    </source>
</evidence>
<dbReference type="RefSeq" id="WP_160197880.1">
    <property type="nucleotide sequence ID" value="NZ_QXXA01000012.1"/>
</dbReference>
<evidence type="ECO:0000256" key="1">
    <source>
        <dbReference type="ARBA" id="ARBA00001936"/>
    </source>
</evidence>
<dbReference type="SUPFAM" id="SSF55811">
    <property type="entry name" value="Nudix"/>
    <property type="match status" value="1"/>
</dbReference>
<keyword evidence="9" id="KW-1185">Reference proteome</keyword>
<keyword evidence="4" id="KW-0378">Hydrolase</keyword>
<dbReference type="GO" id="GO:0010945">
    <property type="term" value="F:coenzyme A diphosphatase activity"/>
    <property type="evidence" value="ECO:0007669"/>
    <property type="project" value="InterPro"/>
</dbReference>
<dbReference type="PANTHER" id="PTHR12992:SF11">
    <property type="entry name" value="MITOCHONDRIAL COENZYME A DIPHOSPHATASE NUDT8"/>
    <property type="match status" value="1"/>
</dbReference>
<reference evidence="8 9" key="1">
    <citation type="submission" date="2018-08" db="EMBL/GenBank/DDBJ databases">
        <title>Murine metabolic-syndrome-specific gut microbial biobank.</title>
        <authorList>
            <person name="Liu C."/>
        </authorList>
    </citation>
    <scope>NUCLEOTIDE SEQUENCE [LARGE SCALE GENOMIC DNA]</scope>
    <source>
        <strain evidence="8 9">583</strain>
    </source>
</reference>
<evidence type="ECO:0000256" key="4">
    <source>
        <dbReference type="ARBA" id="ARBA00022801"/>
    </source>
</evidence>
<dbReference type="Gene3D" id="3.90.79.10">
    <property type="entry name" value="Nucleoside Triphosphate Pyrophosphohydrolase"/>
    <property type="match status" value="1"/>
</dbReference>
<dbReference type="GO" id="GO:0046872">
    <property type="term" value="F:metal ion binding"/>
    <property type="evidence" value="ECO:0007669"/>
    <property type="project" value="UniProtKB-KW"/>
</dbReference>
<dbReference type="InterPro" id="IPR045121">
    <property type="entry name" value="CoAse"/>
</dbReference>
<evidence type="ECO:0000256" key="3">
    <source>
        <dbReference type="ARBA" id="ARBA00022723"/>
    </source>
</evidence>
<keyword evidence="3" id="KW-0479">Metal-binding</keyword>